<dbReference type="InterPro" id="IPR050715">
    <property type="entry name" value="LRR-SigEffector_domain"/>
</dbReference>
<name>A0A0F9IZM0_9ZZZZ</name>
<proteinExistence type="predicted"/>
<dbReference type="PANTHER" id="PTHR45752:SF195">
    <property type="entry name" value="LEUCINE-RICH REPEAT (LRR) FAMILY PROTEIN-RELATED"/>
    <property type="match status" value="1"/>
</dbReference>
<dbReference type="EMBL" id="LAZR01012689">
    <property type="protein sequence ID" value="KKM25569.1"/>
    <property type="molecule type" value="Genomic_DNA"/>
</dbReference>
<dbReference type="PANTHER" id="PTHR45752">
    <property type="entry name" value="LEUCINE-RICH REPEAT-CONTAINING"/>
    <property type="match status" value="1"/>
</dbReference>
<organism evidence="1">
    <name type="scientific">marine sediment metagenome</name>
    <dbReference type="NCBI Taxonomy" id="412755"/>
    <lineage>
        <taxon>unclassified sequences</taxon>
        <taxon>metagenomes</taxon>
        <taxon>ecological metagenomes</taxon>
    </lineage>
</organism>
<evidence type="ECO:0008006" key="2">
    <source>
        <dbReference type="Google" id="ProtNLM"/>
    </source>
</evidence>
<dbReference type="SUPFAM" id="SSF52047">
    <property type="entry name" value="RNI-like"/>
    <property type="match status" value="1"/>
</dbReference>
<evidence type="ECO:0000313" key="1">
    <source>
        <dbReference type="EMBL" id="KKM25569.1"/>
    </source>
</evidence>
<comment type="caution">
    <text evidence="1">The sequence shown here is derived from an EMBL/GenBank/DDBJ whole genome shotgun (WGS) entry which is preliminary data.</text>
</comment>
<gene>
    <name evidence="1" type="ORF">LCGC14_1593690</name>
</gene>
<sequence length="438" mass="51518">MLEFKVNPFITLKLEEGITNIYVNDELFNQCKSVLVQQKVDKLEDLLELDSIDELIEAKDQFLETESDPQIIEISEDTRFWVHCSNLQVWFENRYDTRLIHSNLAFPLLKKLTEVGDPIAKKVFKEEIAKRLKFGSYWVQKFLFNEGYVSNLNHNEMINGVLVPEEANAILEIKRLTKQKYKLITSFDNDEFRHEDHDYHLLFTVKNGHVHDLELVLNNSFNSIPEVVKDFKKLETLQILIGTEEKKIVFSVRIEPLKVLKIFTLGHATIPDAFDNFPNLVHLLIREKTRVYTSFERVLDTICKLKDLSWLEIRNVSLKSLPSCIGNLKMLDKLVIINTGLESLPETFYDLEYINQIVLKGNPLKLTPEIKSLERKFEEKVYNFIKERTIKCQNTDFKTLRHAFEVPEYKIHNKLSQLKFVSRIYELDDNRETYLAIL</sequence>
<reference evidence="1" key="1">
    <citation type="journal article" date="2015" name="Nature">
        <title>Complex archaea that bridge the gap between prokaryotes and eukaryotes.</title>
        <authorList>
            <person name="Spang A."/>
            <person name="Saw J.H."/>
            <person name="Jorgensen S.L."/>
            <person name="Zaremba-Niedzwiedzka K."/>
            <person name="Martijn J."/>
            <person name="Lind A.E."/>
            <person name="van Eijk R."/>
            <person name="Schleper C."/>
            <person name="Guy L."/>
            <person name="Ettema T.J."/>
        </authorList>
    </citation>
    <scope>NUCLEOTIDE SEQUENCE</scope>
</reference>
<dbReference type="AlphaFoldDB" id="A0A0F9IZM0"/>
<accession>A0A0F9IZM0</accession>
<protein>
    <recommendedName>
        <fullName evidence="2">Leucine-rich repeat domain-containing protein</fullName>
    </recommendedName>
</protein>
<dbReference type="InterPro" id="IPR032675">
    <property type="entry name" value="LRR_dom_sf"/>
</dbReference>
<dbReference type="Gene3D" id="3.80.10.10">
    <property type="entry name" value="Ribonuclease Inhibitor"/>
    <property type="match status" value="1"/>
</dbReference>